<accession>A0ABU0MU87</accession>
<evidence type="ECO:0000256" key="2">
    <source>
        <dbReference type="ARBA" id="ARBA00007802"/>
    </source>
</evidence>
<evidence type="ECO:0000256" key="7">
    <source>
        <dbReference type="SAM" id="Phobius"/>
    </source>
</evidence>
<keyword evidence="3 7" id="KW-0812">Transmembrane</keyword>
<dbReference type="EMBL" id="JAUSVU010000036">
    <property type="protein sequence ID" value="MDQ0537017.1"/>
    <property type="molecule type" value="Genomic_DNA"/>
</dbReference>
<feature type="transmembrane region" description="Helical" evidence="7">
    <location>
        <begin position="147"/>
        <end position="169"/>
    </location>
</feature>
<organism evidence="8 9">
    <name type="scientific">Azospirillum picis</name>
    <dbReference type="NCBI Taxonomy" id="488438"/>
    <lineage>
        <taxon>Bacteria</taxon>
        <taxon>Pseudomonadati</taxon>
        <taxon>Pseudomonadota</taxon>
        <taxon>Alphaproteobacteria</taxon>
        <taxon>Rhodospirillales</taxon>
        <taxon>Azospirillaceae</taxon>
        <taxon>Azospirillum</taxon>
    </lineage>
</organism>
<feature type="transmembrane region" description="Helical" evidence="7">
    <location>
        <begin position="41"/>
        <end position="59"/>
    </location>
</feature>
<keyword evidence="4 7" id="KW-1133">Transmembrane helix</keyword>
<dbReference type="Pfam" id="PF04610">
    <property type="entry name" value="TrbL"/>
    <property type="match status" value="1"/>
</dbReference>
<evidence type="ECO:0000313" key="8">
    <source>
        <dbReference type="EMBL" id="MDQ0537017.1"/>
    </source>
</evidence>
<feature type="transmembrane region" description="Helical" evidence="7">
    <location>
        <begin position="12"/>
        <end position="35"/>
    </location>
</feature>
<evidence type="ECO:0000256" key="1">
    <source>
        <dbReference type="ARBA" id="ARBA00004141"/>
    </source>
</evidence>
<dbReference type="Proteomes" id="UP001244552">
    <property type="component" value="Unassembled WGS sequence"/>
</dbReference>
<evidence type="ECO:0000256" key="6">
    <source>
        <dbReference type="SAM" id="MobiDB-lite"/>
    </source>
</evidence>
<feature type="region of interest" description="Disordered" evidence="6">
    <location>
        <begin position="324"/>
        <end position="349"/>
    </location>
</feature>
<gene>
    <name evidence="8" type="ORF">QO018_005916</name>
</gene>
<keyword evidence="5 7" id="KW-0472">Membrane</keyword>
<comment type="similarity">
    <text evidence="2">Belongs to the TrbL/VirB6 family.</text>
</comment>
<sequence>MDDIQWRIFAYIVAQVETPLVGAVTDVLAAFLAYVATPLRVALVLHIALTGLAILSGRVTDTAATLAGRMLAMILVVWIVTGSGAYQAYVHDLFFTLLPGGLARALTSSGTVNTVSADSFDQVWLKAWRAGLEVWRTLGWSDIAEKAVVVLFWAASILSTAFCFAIWLISRVTLALYIALGPLLVPLALFAATRAVFERWIGSMIGCILLQVATIVLLYIVLIVEGRVVGTVAAMGSVDPMVMLQVLLVGVIFFAVATYVALQLPALAAALSGGLANHTGALMRSTQGILGSTGRTQVDIHGHSHRVGRSGALGALHAVGSAVRHGGTPAARRRPAPPGRSLSGHRAAS</sequence>
<feature type="transmembrane region" description="Helical" evidence="7">
    <location>
        <begin position="242"/>
        <end position="262"/>
    </location>
</feature>
<name>A0ABU0MU87_9PROT</name>
<reference evidence="8 9" key="1">
    <citation type="submission" date="2023-07" db="EMBL/GenBank/DDBJ databases">
        <title>Genomic Encyclopedia of Type Strains, Phase IV (KMG-IV): sequencing the most valuable type-strain genomes for metagenomic binning, comparative biology and taxonomic classification.</title>
        <authorList>
            <person name="Goeker M."/>
        </authorList>
    </citation>
    <scope>NUCLEOTIDE SEQUENCE [LARGE SCALE GENOMIC DNA]</scope>
    <source>
        <strain evidence="8 9">DSM 19922</strain>
    </source>
</reference>
<keyword evidence="9" id="KW-1185">Reference proteome</keyword>
<protein>
    <submittedName>
        <fullName evidence="8">Type IV secretion system protein VirB6</fullName>
    </submittedName>
</protein>
<proteinExistence type="inferred from homology"/>
<comment type="caution">
    <text evidence="8">The sequence shown here is derived from an EMBL/GenBank/DDBJ whole genome shotgun (WGS) entry which is preliminary data.</text>
</comment>
<comment type="subcellular location">
    <subcellularLocation>
        <location evidence="1">Membrane</location>
        <topology evidence="1">Multi-pass membrane protein</topology>
    </subcellularLocation>
</comment>
<feature type="transmembrane region" description="Helical" evidence="7">
    <location>
        <begin position="71"/>
        <end position="89"/>
    </location>
</feature>
<dbReference type="InterPro" id="IPR007688">
    <property type="entry name" value="Conjugal_tfr_TrbL/VirB6"/>
</dbReference>
<feature type="transmembrane region" description="Helical" evidence="7">
    <location>
        <begin position="176"/>
        <end position="197"/>
    </location>
</feature>
<evidence type="ECO:0000256" key="4">
    <source>
        <dbReference type="ARBA" id="ARBA00022989"/>
    </source>
</evidence>
<evidence type="ECO:0000256" key="3">
    <source>
        <dbReference type="ARBA" id="ARBA00022692"/>
    </source>
</evidence>
<evidence type="ECO:0000313" key="9">
    <source>
        <dbReference type="Proteomes" id="UP001244552"/>
    </source>
</evidence>
<dbReference type="RefSeq" id="WP_209984127.1">
    <property type="nucleotide sequence ID" value="NZ_JAGINO010000013.1"/>
</dbReference>
<evidence type="ECO:0000256" key="5">
    <source>
        <dbReference type="ARBA" id="ARBA00023136"/>
    </source>
</evidence>
<feature type="transmembrane region" description="Helical" evidence="7">
    <location>
        <begin position="203"/>
        <end position="222"/>
    </location>
</feature>